<dbReference type="InterPro" id="IPR000571">
    <property type="entry name" value="Znf_CCCH"/>
</dbReference>
<dbReference type="PROSITE" id="PS50103">
    <property type="entry name" value="ZF_C3H1"/>
    <property type="match status" value="1"/>
</dbReference>
<dbReference type="PROSITE" id="PS50304">
    <property type="entry name" value="TUDOR"/>
    <property type="match status" value="1"/>
</dbReference>
<dbReference type="InterPro" id="IPR002999">
    <property type="entry name" value="Tudor"/>
</dbReference>
<protein>
    <recommendedName>
        <fullName evidence="6">C3H1-type domain-containing protein</fullName>
    </recommendedName>
</protein>
<name>A0A1A9VQW5_GLOAU</name>
<accession>A0A1A9VQW5</accession>
<dbReference type="EnsemblMetazoa" id="GAUT044726-RA">
    <property type="protein sequence ID" value="GAUT044726-PA"/>
    <property type="gene ID" value="GAUT044726"/>
</dbReference>
<dbReference type="GO" id="GO:0008270">
    <property type="term" value="F:zinc ion binding"/>
    <property type="evidence" value="ECO:0007669"/>
    <property type="project" value="UniProtKB-KW"/>
</dbReference>
<evidence type="ECO:0000259" key="2">
    <source>
        <dbReference type="PROSITE" id="PS50103"/>
    </source>
</evidence>
<dbReference type="Gene3D" id="2.40.50.90">
    <property type="match status" value="1"/>
</dbReference>
<evidence type="ECO:0000256" key="1">
    <source>
        <dbReference type="PROSITE-ProRule" id="PRU00723"/>
    </source>
</evidence>
<dbReference type="PANTHER" id="PTHR16442">
    <property type="entry name" value="RING FINGER PROTEIN 17"/>
    <property type="match status" value="1"/>
</dbReference>
<dbReference type="SUPFAM" id="SSF63748">
    <property type="entry name" value="Tudor/PWWP/MBT"/>
    <property type="match status" value="1"/>
</dbReference>
<dbReference type="AlphaFoldDB" id="A0A1A9VQW5"/>
<dbReference type="VEuPathDB" id="VectorBase:GAUT044726"/>
<feature type="zinc finger region" description="C3H1-type" evidence="1">
    <location>
        <begin position="352"/>
        <end position="381"/>
    </location>
</feature>
<dbReference type="GO" id="GO:0005737">
    <property type="term" value="C:cytoplasm"/>
    <property type="evidence" value="ECO:0007669"/>
    <property type="project" value="UniProtKB-ARBA"/>
</dbReference>
<dbReference type="PANTHER" id="PTHR16442:SF1">
    <property type="entry name" value="RING FINGER PROTEIN 17"/>
    <property type="match status" value="1"/>
</dbReference>
<keyword evidence="1" id="KW-0863">Zinc-finger</keyword>
<keyword evidence="5" id="KW-1185">Reference proteome</keyword>
<dbReference type="Proteomes" id="UP000078200">
    <property type="component" value="Unassembled WGS sequence"/>
</dbReference>
<dbReference type="STRING" id="7395.A0A1A9VQW5"/>
<evidence type="ECO:0000259" key="3">
    <source>
        <dbReference type="PROSITE" id="PS50304"/>
    </source>
</evidence>
<dbReference type="InterPro" id="IPR035437">
    <property type="entry name" value="SNase_OB-fold_sf"/>
</dbReference>
<feature type="domain" description="C3H1-type" evidence="2">
    <location>
        <begin position="352"/>
        <end position="381"/>
    </location>
</feature>
<feature type="domain" description="Tudor" evidence="3">
    <location>
        <begin position="452"/>
        <end position="512"/>
    </location>
</feature>
<organism evidence="4 5">
    <name type="scientific">Glossina austeni</name>
    <name type="common">Savannah tsetse fly</name>
    <dbReference type="NCBI Taxonomy" id="7395"/>
    <lineage>
        <taxon>Eukaryota</taxon>
        <taxon>Metazoa</taxon>
        <taxon>Ecdysozoa</taxon>
        <taxon>Arthropoda</taxon>
        <taxon>Hexapoda</taxon>
        <taxon>Insecta</taxon>
        <taxon>Pterygota</taxon>
        <taxon>Neoptera</taxon>
        <taxon>Endopterygota</taxon>
        <taxon>Diptera</taxon>
        <taxon>Brachycera</taxon>
        <taxon>Muscomorpha</taxon>
        <taxon>Hippoboscoidea</taxon>
        <taxon>Glossinidae</taxon>
        <taxon>Glossina</taxon>
    </lineage>
</organism>
<keyword evidence="1" id="KW-0479">Metal-binding</keyword>
<dbReference type="Gene3D" id="2.30.30.140">
    <property type="match status" value="1"/>
</dbReference>
<proteinExistence type="predicted"/>
<sequence length="591" mass="68212">MVNRLDQLLQLHKMLMQELLEVQSSAEFYLQGSCKLIDMLKEQWSDMSEDNGLIAYDSLVTSITNIMNMARKFNLLLQLNQPIKHKGKLVNEILEQLTLDEKEEKTNDVDNISSEIDESDDFIYPKHNINTMYQVNDIINASITYVKDTEPLTFFIIDLHRSHAEKVKEIAQSLQLYQYHGVPPECEVFGLVLDNRILRAVRSSKSSYDPELDEEFWSCYLLDFGEIVQLQSKDMMYKLCEEQRQTPAQAIQCQLTKTSGNQQELQSKLKDLEYKSVILKVVSVNNDDIQVELIEDNSTALRTDGKSQETRPLLKNGEFNPNDLSQEDLDMLYDEPLCTSNAMKAVMGYDPQDDKRICRFYNPKTRACFKGAKCKQEHVPKHPDGWTKDIVLSNVYDQIPEVIYNKGDIITITPTNVPELEFFHAQINGSGQSKTPLIWNDDDVPSWKRLQKPPFVFETVLAKYDDGFWYRARILTHDDDYKIYKVFYVDYGNEQLVHLRSMAKCDHSIAQIPCQAVLFRIAGIKTAHITPEEHKVGMAKLCQLILNQTMEVQVLAHNEHLLVSFLGKRFNTIPNMLIEMGCVVPFESYSK</sequence>
<evidence type="ECO:0000313" key="5">
    <source>
        <dbReference type="Proteomes" id="UP000078200"/>
    </source>
</evidence>
<reference evidence="4" key="1">
    <citation type="submission" date="2020-05" db="UniProtKB">
        <authorList>
            <consortium name="EnsemblMetazoa"/>
        </authorList>
    </citation>
    <scope>IDENTIFICATION</scope>
    <source>
        <strain evidence="4">TTRI</strain>
    </source>
</reference>
<evidence type="ECO:0008006" key="6">
    <source>
        <dbReference type="Google" id="ProtNLM"/>
    </source>
</evidence>
<dbReference type="Pfam" id="PF00567">
    <property type="entry name" value="TUDOR"/>
    <property type="match status" value="1"/>
</dbReference>
<evidence type="ECO:0000313" key="4">
    <source>
        <dbReference type="EnsemblMetazoa" id="GAUT044726-PA"/>
    </source>
</evidence>
<dbReference type="SMART" id="SM00333">
    <property type="entry name" value="TUDOR"/>
    <property type="match status" value="1"/>
</dbReference>
<keyword evidence="1" id="KW-0862">Zinc</keyword>